<protein>
    <submittedName>
        <fullName evidence="2">Helix-turn-helix domain-containing protein</fullName>
    </submittedName>
</protein>
<dbReference type="SMART" id="SM00530">
    <property type="entry name" value="HTH_XRE"/>
    <property type="match status" value="1"/>
</dbReference>
<sequence length="161" mass="17988">MNIASLLKLQEHLGSRLKAARQALGWTQAQLAELGEVSKVTQSSYETGQTEPTTAYLRSIQSSGIDLNEVLYGVSSSKLEAFGGSPVLIDWSRLQQAFEDVEFFCQRFAPECPSTYKWKMVAKIYENSRTLTEASASQSREVLQAQTMRTLSDVWQELGRA</sequence>
<dbReference type="EMBL" id="JBFYGN010000041">
    <property type="protein sequence ID" value="MEX8195314.1"/>
    <property type="molecule type" value="Genomic_DNA"/>
</dbReference>
<keyword evidence="3" id="KW-1185">Reference proteome</keyword>
<dbReference type="Gene3D" id="1.10.260.40">
    <property type="entry name" value="lambda repressor-like DNA-binding domains"/>
    <property type="match status" value="1"/>
</dbReference>
<comment type="caution">
    <text evidence="2">The sequence shown here is derived from an EMBL/GenBank/DDBJ whole genome shotgun (WGS) entry which is preliminary data.</text>
</comment>
<accession>A0ABV4A0A2</accession>
<proteinExistence type="predicted"/>
<dbReference type="Proteomes" id="UP001561046">
    <property type="component" value="Unassembled WGS sequence"/>
</dbReference>
<feature type="domain" description="HTH cro/C1-type" evidence="1">
    <location>
        <begin position="17"/>
        <end position="60"/>
    </location>
</feature>
<dbReference type="CDD" id="cd00093">
    <property type="entry name" value="HTH_XRE"/>
    <property type="match status" value="1"/>
</dbReference>
<gene>
    <name evidence="2" type="ORF">AB6724_20990</name>
</gene>
<name>A0ABV4A0A2_9BURK</name>
<organism evidence="2 3">
    <name type="scientific">Comamonas guangdongensis</name>
    <dbReference type="NCBI Taxonomy" id="510515"/>
    <lineage>
        <taxon>Bacteria</taxon>
        <taxon>Pseudomonadati</taxon>
        <taxon>Pseudomonadota</taxon>
        <taxon>Betaproteobacteria</taxon>
        <taxon>Burkholderiales</taxon>
        <taxon>Comamonadaceae</taxon>
        <taxon>Comamonas</taxon>
    </lineage>
</organism>
<evidence type="ECO:0000313" key="2">
    <source>
        <dbReference type="EMBL" id="MEX8195314.1"/>
    </source>
</evidence>
<dbReference type="InterPro" id="IPR001387">
    <property type="entry name" value="Cro/C1-type_HTH"/>
</dbReference>
<evidence type="ECO:0000313" key="3">
    <source>
        <dbReference type="Proteomes" id="UP001561046"/>
    </source>
</evidence>
<dbReference type="InterPro" id="IPR010982">
    <property type="entry name" value="Lambda_DNA-bd_dom_sf"/>
</dbReference>
<dbReference type="SUPFAM" id="SSF47413">
    <property type="entry name" value="lambda repressor-like DNA-binding domains"/>
    <property type="match status" value="1"/>
</dbReference>
<evidence type="ECO:0000259" key="1">
    <source>
        <dbReference type="PROSITE" id="PS50943"/>
    </source>
</evidence>
<reference evidence="2 3" key="1">
    <citation type="journal article" date="2013" name="Int. J. Syst. Evol. Microbiol.">
        <title>Comamonas guangdongensis sp. nov., isolated from subterranean forest sediment, and emended description of the genus Comamonas.</title>
        <authorList>
            <person name="Zhang J."/>
            <person name="Wang Y."/>
            <person name="Zhou S."/>
            <person name="Wu C."/>
            <person name="He J."/>
            <person name="Li F."/>
        </authorList>
    </citation>
    <scope>NUCLEOTIDE SEQUENCE [LARGE SCALE GENOMIC DNA]</scope>
    <source>
        <strain evidence="2 3">CCTCC AB2011133</strain>
    </source>
</reference>
<dbReference type="Pfam" id="PF13560">
    <property type="entry name" value="HTH_31"/>
    <property type="match status" value="1"/>
</dbReference>
<dbReference type="RefSeq" id="WP_369340489.1">
    <property type="nucleotide sequence ID" value="NZ_JBFYGN010000041.1"/>
</dbReference>
<dbReference type="PROSITE" id="PS50943">
    <property type="entry name" value="HTH_CROC1"/>
    <property type="match status" value="1"/>
</dbReference>